<accession>A0A074ZT97</accession>
<protein>
    <submittedName>
        <fullName evidence="1">Uncharacterized protein</fullName>
    </submittedName>
</protein>
<dbReference type="STRING" id="6198.A0A074ZT97"/>
<dbReference type="GeneID" id="20326427"/>
<evidence type="ECO:0000313" key="2">
    <source>
        <dbReference type="Proteomes" id="UP000054324"/>
    </source>
</evidence>
<proteinExistence type="predicted"/>
<keyword evidence="2" id="KW-1185">Reference proteome</keyword>
<name>A0A074ZT97_OPIVI</name>
<dbReference type="Gene3D" id="2.40.70.10">
    <property type="entry name" value="Acid Proteases"/>
    <property type="match status" value="1"/>
</dbReference>
<dbReference type="CTD" id="20326427"/>
<dbReference type="KEGG" id="ovi:T265_12259"/>
<gene>
    <name evidence="1" type="ORF">T265_12259</name>
</gene>
<dbReference type="SUPFAM" id="SSF50630">
    <property type="entry name" value="Acid proteases"/>
    <property type="match status" value="1"/>
</dbReference>
<dbReference type="InterPro" id="IPR021109">
    <property type="entry name" value="Peptidase_aspartic_dom_sf"/>
</dbReference>
<dbReference type="RefSeq" id="XP_009177769.1">
    <property type="nucleotide sequence ID" value="XM_009179505.1"/>
</dbReference>
<dbReference type="AlphaFoldDB" id="A0A074ZT97"/>
<organism evidence="1 2">
    <name type="scientific">Opisthorchis viverrini</name>
    <name type="common">Southeast Asian liver fluke</name>
    <dbReference type="NCBI Taxonomy" id="6198"/>
    <lineage>
        <taxon>Eukaryota</taxon>
        <taxon>Metazoa</taxon>
        <taxon>Spiralia</taxon>
        <taxon>Lophotrochozoa</taxon>
        <taxon>Platyhelminthes</taxon>
        <taxon>Trematoda</taxon>
        <taxon>Digenea</taxon>
        <taxon>Opisthorchiida</taxon>
        <taxon>Opisthorchiata</taxon>
        <taxon>Opisthorchiidae</taxon>
        <taxon>Opisthorchis</taxon>
    </lineage>
</organism>
<dbReference type="EMBL" id="KL600723">
    <property type="protein sequence ID" value="KER18484.1"/>
    <property type="molecule type" value="Genomic_DNA"/>
</dbReference>
<reference evidence="1 2" key="1">
    <citation type="submission" date="2013-11" db="EMBL/GenBank/DDBJ databases">
        <title>Opisthorchis viverrini - life in the bile duct.</title>
        <authorList>
            <person name="Young N.D."/>
            <person name="Nagarajan N."/>
            <person name="Lin S.J."/>
            <person name="Korhonen P.K."/>
            <person name="Jex A.R."/>
            <person name="Hall R.S."/>
            <person name="Safavi-Hemami H."/>
            <person name="Kaewkong W."/>
            <person name="Bertrand D."/>
            <person name="Gao S."/>
            <person name="Seet Q."/>
            <person name="Wongkham S."/>
            <person name="Teh B.T."/>
            <person name="Wongkham C."/>
            <person name="Intapan P.M."/>
            <person name="Maleewong W."/>
            <person name="Yang X."/>
            <person name="Hu M."/>
            <person name="Wang Z."/>
            <person name="Hofmann A."/>
            <person name="Sternberg P.W."/>
            <person name="Tan P."/>
            <person name="Wang J."/>
            <person name="Gasser R.B."/>
        </authorList>
    </citation>
    <scope>NUCLEOTIDE SEQUENCE [LARGE SCALE GENOMIC DNA]</scope>
</reference>
<sequence>MWFAEQDIFRERYTVLLDSSNPYICGPVDLIKRLHAILGCTEDETEDCRFDCADDPRFPTLSISFPGFQTTMSQREYLMLPIVHPLFYEKFNGTRSLENSPTKETSVSEMIVSKGRRALT</sequence>
<dbReference type="Proteomes" id="UP000054324">
    <property type="component" value="Unassembled WGS sequence"/>
</dbReference>
<dbReference type="OrthoDB" id="10417128at2759"/>
<evidence type="ECO:0000313" key="1">
    <source>
        <dbReference type="EMBL" id="KER18484.1"/>
    </source>
</evidence>